<keyword evidence="1" id="KW-1133">Transmembrane helix</keyword>
<keyword evidence="4" id="KW-1185">Reference proteome</keyword>
<proteinExistence type="predicted"/>
<evidence type="ECO:0000259" key="2">
    <source>
        <dbReference type="Pfam" id="PF03703"/>
    </source>
</evidence>
<reference evidence="3 4" key="1">
    <citation type="journal article" date="2017" name="Int. J. Syst. Evol. Microbiol.">
        <title>Erythrobacter aquimixticola sp. nov., isolated from the junction between the ocean and a freshwater spring.</title>
        <authorList>
            <person name="Park S."/>
            <person name="Jung Y.T."/>
            <person name="Choi S.J."/>
            <person name="Yoon J.H."/>
        </authorList>
    </citation>
    <scope>NUCLEOTIDE SEQUENCE [LARGE SCALE GENOMIC DNA]</scope>
    <source>
        <strain evidence="3 4">JSSK-14</strain>
    </source>
</reference>
<feature type="transmembrane region" description="Helical" evidence="1">
    <location>
        <begin position="40"/>
        <end position="61"/>
    </location>
</feature>
<comment type="caution">
    <text evidence="3">The sequence shown here is derived from an EMBL/GenBank/DDBJ whole genome shotgun (WGS) entry which is preliminary data.</text>
</comment>
<dbReference type="InterPro" id="IPR005182">
    <property type="entry name" value="YdbS-like_PH"/>
</dbReference>
<dbReference type="PIRSF" id="PIRSF026631">
    <property type="entry name" value="UCP026631"/>
    <property type="match status" value="1"/>
</dbReference>
<keyword evidence="1" id="KW-0812">Transmembrane</keyword>
<dbReference type="PANTHER" id="PTHR34473">
    <property type="entry name" value="UPF0699 TRANSMEMBRANE PROTEIN YDBS"/>
    <property type="match status" value="1"/>
</dbReference>
<feature type="transmembrane region" description="Helical" evidence="1">
    <location>
        <begin position="398"/>
        <end position="416"/>
    </location>
</feature>
<feature type="domain" description="YdbS-like PH" evidence="2">
    <location>
        <begin position="61"/>
        <end position="139"/>
    </location>
</feature>
<dbReference type="EMBL" id="RAHX01000001">
    <property type="protein sequence ID" value="RJY10333.1"/>
    <property type="molecule type" value="Genomic_DNA"/>
</dbReference>
<name>A0A419RX38_9SPHN</name>
<dbReference type="PANTHER" id="PTHR34473:SF2">
    <property type="entry name" value="UPF0699 TRANSMEMBRANE PROTEIN YDBT"/>
    <property type="match status" value="1"/>
</dbReference>
<accession>A0A419RX38</accession>
<dbReference type="AlphaFoldDB" id="A0A419RX38"/>
<feature type="transmembrane region" description="Helical" evidence="1">
    <location>
        <begin position="371"/>
        <end position="392"/>
    </location>
</feature>
<dbReference type="Proteomes" id="UP000285232">
    <property type="component" value="Unassembled WGS sequence"/>
</dbReference>
<evidence type="ECO:0000256" key="1">
    <source>
        <dbReference type="SAM" id="Phobius"/>
    </source>
</evidence>
<dbReference type="InterPro" id="IPR014529">
    <property type="entry name" value="UCP026631"/>
</dbReference>
<sequence>MVVQGLDLIARAFIPLAFVTYGVATGDALGTDDGLGTPTFIAAGVFLLVIAMSAVSTYLGWYRLRYRIGANDVRLEQGIISRSARSVPYDRIQDVSLEQKLLPRLLGLVEVKFETGAGGKEELKLTYVKEAEGEALRETVRSLVEDADEAATTGPEAENAVPSAPAADARLLFAMNEKRLFTYGLFSFSLVIFTVILGAAQQFEFLLPFDLGDLIESFVEDERYADAGGYIAGLDTTSRIVGILWLIVSIIGVGLLSGLVKTFLRDYDFRLERTAKGFRRRRGLLTKTDVVMPVHRVQALIVSTGWLRRRFGWHGLSVISLAQDSGSANHDVAPFAKMHEIAPIAGEAGFALPDDSEEWRRPSPKYYVDSAIINAITFIVLAAIGVTVALAMENLRGSVLALIVALVALLTAFFALREFYLWRYDRHALDPDQVLSRRGWLAPRTQIANRVKLHTVEIAQGPIARWRGYCDLKFGMAGGSFAFEGLRVEDARKLRAAVLDSIASVDFAKLAR</sequence>
<evidence type="ECO:0000313" key="4">
    <source>
        <dbReference type="Proteomes" id="UP000285232"/>
    </source>
</evidence>
<dbReference type="Pfam" id="PF03703">
    <property type="entry name" value="bPH_2"/>
    <property type="match status" value="3"/>
</dbReference>
<protein>
    <recommendedName>
        <fullName evidence="2">YdbS-like PH domain-containing protein</fullName>
    </recommendedName>
</protein>
<feature type="domain" description="YdbS-like PH" evidence="2">
    <location>
        <begin position="422"/>
        <end position="496"/>
    </location>
</feature>
<feature type="transmembrane region" description="Helical" evidence="1">
    <location>
        <begin position="180"/>
        <end position="200"/>
    </location>
</feature>
<dbReference type="OrthoDB" id="8481729at2"/>
<keyword evidence="1" id="KW-0472">Membrane</keyword>
<evidence type="ECO:0000313" key="3">
    <source>
        <dbReference type="EMBL" id="RJY10333.1"/>
    </source>
</evidence>
<organism evidence="3 4">
    <name type="scientific">Aurantiacibacter aquimixticola</name>
    <dbReference type="NCBI Taxonomy" id="1958945"/>
    <lineage>
        <taxon>Bacteria</taxon>
        <taxon>Pseudomonadati</taxon>
        <taxon>Pseudomonadota</taxon>
        <taxon>Alphaproteobacteria</taxon>
        <taxon>Sphingomonadales</taxon>
        <taxon>Erythrobacteraceae</taxon>
        <taxon>Aurantiacibacter</taxon>
    </lineage>
</organism>
<gene>
    <name evidence="3" type="ORF">D6201_09960</name>
</gene>
<feature type="domain" description="YdbS-like PH" evidence="2">
    <location>
        <begin position="269"/>
        <end position="326"/>
    </location>
</feature>
<feature type="transmembrane region" description="Helical" evidence="1">
    <location>
        <begin position="243"/>
        <end position="264"/>
    </location>
</feature>